<dbReference type="SUPFAM" id="SSF55347">
    <property type="entry name" value="Glyceraldehyde-3-phosphate dehydrogenase-like, C-terminal domain"/>
    <property type="match status" value="1"/>
</dbReference>
<comment type="caution">
    <text evidence="13">The sequence shown here is derived from an EMBL/GenBank/DDBJ whole genome shotgun (WGS) entry which is preliminary data.</text>
</comment>
<evidence type="ECO:0000256" key="1">
    <source>
        <dbReference type="ARBA" id="ARBA00010928"/>
    </source>
</evidence>
<organism evidence="13 14">
    <name type="scientific">Homarus americanus</name>
    <name type="common">American lobster</name>
    <dbReference type="NCBI Taxonomy" id="6706"/>
    <lineage>
        <taxon>Eukaryota</taxon>
        <taxon>Metazoa</taxon>
        <taxon>Ecdysozoa</taxon>
        <taxon>Arthropoda</taxon>
        <taxon>Crustacea</taxon>
        <taxon>Multicrustacea</taxon>
        <taxon>Malacostraca</taxon>
        <taxon>Eumalacostraca</taxon>
        <taxon>Eucarida</taxon>
        <taxon>Decapoda</taxon>
        <taxon>Pleocyemata</taxon>
        <taxon>Astacidea</taxon>
        <taxon>Nephropoidea</taxon>
        <taxon>Nephropidae</taxon>
        <taxon>Homarus</taxon>
    </lineage>
</organism>
<evidence type="ECO:0000256" key="7">
    <source>
        <dbReference type="ARBA" id="ARBA00042988"/>
    </source>
</evidence>
<dbReference type="GO" id="GO:0047115">
    <property type="term" value="F:trans-1,2-dihydrobenzene-1,2-diol dehydrogenase activity"/>
    <property type="evidence" value="ECO:0007669"/>
    <property type="project" value="UniProtKB-EC"/>
</dbReference>
<evidence type="ECO:0000256" key="10">
    <source>
        <dbReference type="ARBA" id="ARBA00049233"/>
    </source>
</evidence>
<evidence type="ECO:0000256" key="4">
    <source>
        <dbReference type="ARBA" id="ARBA00038984"/>
    </source>
</evidence>
<dbReference type="GO" id="GO:0000166">
    <property type="term" value="F:nucleotide binding"/>
    <property type="evidence" value="ECO:0007669"/>
    <property type="project" value="InterPro"/>
</dbReference>
<comment type="similarity">
    <text evidence="1">Belongs to the Gfo/Idh/MocA family.</text>
</comment>
<dbReference type="AlphaFoldDB" id="A0A8J5T2V5"/>
<gene>
    <name evidence="13" type="primary">dhdh-L</name>
    <name evidence="13" type="ORF">Hamer_G009614</name>
</gene>
<dbReference type="EMBL" id="JAHLQT010011563">
    <property type="protein sequence ID" value="KAG7172259.1"/>
    <property type="molecule type" value="Genomic_DNA"/>
</dbReference>
<dbReference type="EC" id="1.1.1.179" evidence="4"/>
<dbReference type="InterPro" id="IPR000683">
    <property type="entry name" value="Gfo/Idh/MocA-like_OxRdtase_N"/>
</dbReference>
<dbReference type="Proteomes" id="UP000747542">
    <property type="component" value="Unassembled WGS sequence"/>
</dbReference>
<name>A0A8J5T2V5_HOMAM</name>
<dbReference type="EC" id="1.3.1.20" evidence="3"/>
<evidence type="ECO:0000256" key="5">
    <source>
        <dbReference type="ARBA" id="ARBA00040603"/>
    </source>
</evidence>
<dbReference type="InterPro" id="IPR050984">
    <property type="entry name" value="Gfo/Idh/MocA_domain"/>
</dbReference>
<evidence type="ECO:0000259" key="12">
    <source>
        <dbReference type="Pfam" id="PF22725"/>
    </source>
</evidence>
<feature type="domain" description="GFO/IDH/MocA-like oxidoreductase" evidence="12">
    <location>
        <begin position="132"/>
        <end position="202"/>
    </location>
</feature>
<feature type="domain" description="Gfo/Idh/MocA-like oxidoreductase N-terminal" evidence="11">
    <location>
        <begin position="4"/>
        <end position="121"/>
    </location>
</feature>
<dbReference type="InterPro" id="IPR036291">
    <property type="entry name" value="NAD(P)-bd_dom_sf"/>
</dbReference>
<dbReference type="Gene3D" id="3.30.360.10">
    <property type="entry name" value="Dihydrodipicolinate Reductase, domain 2"/>
    <property type="match status" value="2"/>
</dbReference>
<dbReference type="Pfam" id="PF01408">
    <property type="entry name" value="GFO_IDH_MocA"/>
    <property type="match status" value="1"/>
</dbReference>
<dbReference type="Pfam" id="PF22725">
    <property type="entry name" value="GFO_IDH_MocA_C3"/>
    <property type="match status" value="1"/>
</dbReference>
<evidence type="ECO:0000256" key="3">
    <source>
        <dbReference type="ARBA" id="ARBA00038853"/>
    </source>
</evidence>
<dbReference type="PANTHER" id="PTHR22604:SF105">
    <property type="entry name" value="TRANS-1,2-DIHYDROBENZENE-1,2-DIOL DEHYDROGENASE"/>
    <property type="match status" value="1"/>
</dbReference>
<evidence type="ECO:0000313" key="14">
    <source>
        <dbReference type="Proteomes" id="UP000747542"/>
    </source>
</evidence>
<protein>
    <recommendedName>
        <fullName evidence="5">Trans-1,2-dihydrobenzene-1,2-diol dehydrogenase</fullName>
        <ecNumber evidence="4">1.1.1.179</ecNumber>
        <ecNumber evidence="3">1.3.1.20</ecNumber>
    </recommendedName>
    <alternativeName>
        <fullName evidence="8">D-xylose 1-dehydrogenase</fullName>
    </alternativeName>
    <alternativeName>
        <fullName evidence="7">D-xylose-NADP dehydrogenase</fullName>
    </alternativeName>
    <alternativeName>
        <fullName evidence="6">Dimeric dihydrodiol dehydrogenase</fullName>
    </alternativeName>
</protein>
<keyword evidence="2" id="KW-0560">Oxidoreductase</keyword>
<dbReference type="SUPFAM" id="SSF51735">
    <property type="entry name" value="NAD(P)-binding Rossmann-fold domains"/>
    <property type="match status" value="1"/>
</dbReference>
<reference evidence="13" key="1">
    <citation type="journal article" date="2021" name="Sci. Adv.">
        <title>The American lobster genome reveals insights on longevity, neural, and immune adaptations.</title>
        <authorList>
            <person name="Polinski J.M."/>
            <person name="Zimin A.V."/>
            <person name="Clark K.F."/>
            <person name="Kohn A.B."/>
            <person name="Sadowski N."/>
            <person name="Timp W."/>
            <person name="Ptitsyn A."/>
            <person name="Khanna P."/>
            <person name="Romanova D.Y."/>
            <person name="Williams P."/>
            <person name="Greenwood S.J."/>
            <person name="Moroz L.L."/>
            <person name="Walt D.R."/>
            <person name="Bodnar A.G."/>
        </authorList>
    </citation>
    <scope>NUCLEOTIDE SEQUENCE</scope>
    <source>
        <strain evidence="13">GMGI-L3</strain>
    </source>
</reference>
<dbReference type="PANTHER" id="PTHR22604">
    <property type="entry name" value="OXIDOREDUCTASES"/>
    <property type="match status" value="1"/>
</dbReference>
<evidence type="ECO:0000256" key="6">
    <source>
        <dbReference type="ARBA" id="ARBA00042926"/>
    </source>
</evidence>
<dbReference type="InterPro" id="IPR055170">
    <property type="entry name" value="GFO_IDH_MocA-like_dom"/>
</dbReference>
<comment type="catalytic activity">
    <reaction evidence="9">
        <text>(1R,2R)-1,2-dihydrobenzene-1,2-diol + NADP(+) = catechol + NADPH + H(+)</text>
        <dbReference type="Rhea" id="RHEA:16729"/>
        <dbReference type="ChEBI" id="CHEBI:10702"/>
        <dbReference type="ChEBI" id="CHEBI:15378"/>
        <dbReference type="ChEBI" id="CHEBI:18135"/>
        <dbReference type="ChEBI" id="CHEBI:57783"/>
        <dbReference type="ChEBI" id="CHEBI:58349"/>
        <dbReference type="EC" id="1.3.1.20"/>
    </reaction>
</comment>
<evidence type="ECO:0000313" key="13">
    <source>
        <dbReference type="EMBL" id="KAG7172259.1"/>
    </source>
</evidence>
<evidence type="ECO:0000259" key="11">
    <source>
        <dbReference type="Pfam" id="PF01408"/>
    </source>
</evidence>
<sequence>MATRWGIVSAGLISNDFVGALKALPEGEHRVVAVAARSLESAKKFASKYGVEKAYGSYDELARDPNVEVVYIGTIQTQHLPVASLMIQAGKHVLCEKPLCMNVKEVKQLIQLAKEKKVFLMEAVWSRFFPVYQELTRRIQSGEIGDVVQVICSFGKSIEDVTRMVRRETGGGATLDLGLYTVQFTTLVMGGDKPQKVLACGHLNDNVNYPMWAPESLESSSGKYESLLPKTGHIFNFENSQGLMYEAVEVRRCLNEGLLESPVMTHKESLTNAEVMEKMRTQVGVKFDQDD</sequence>
<evidence type="ECO:0000256" key="9">
    <source>
        <dbReference type="ARBA" id="ARBA00047423"/>
    </source>
</evidence>
<dbReference type="Gene3D" id="3.40.50.720">
    <property type="entry name" value="NAD(P)-binding Rossmann-like Domain"/>
    <property type="match status" value="1"/>
</dbReference>
<dbReference type="GO" id="GO:0047837">
    <property type="term" value="F:D-xylose 1-dehydrogenase (NADP+) activity"/>
    <property type="evidence" value="ECO:0007669"/>
    <property type="project" value="UniProtKB-EC"/>
</dbReference>
<keyword evidence="14" id="KW-1185">Reference proteome</keyword>
<comment type="catalytic activity">
    <reaction evidence="10">
        <text>D-xylose + NADP(+) = D-xylono-1,5-lactone + NADPH + H(+)</text>
        <dbReference type="Rhea" id="RHEA:22000"/>
        <dbReference type="ChEBI" id="CHEBI:15378"/>
        <dbReference type="ChEBI" id="CHEBI:15867"/>
        <dbReference type="ChEBI" id="CHEBI:53455"/>
        <dbReference type="ChEBI" id="CHEBI:57783"/>
        <dbReference type="ChEBI" id="CHEBI:58349"/>
        <dbReference type="EC" id="1.1.1.179"/>
    </reaction>
</comment>
<accession>A0A8J5T2V5</accession>
<evidence type="ECO:0000256" key="8">
    <source>
        <dbReference type="ARBA" id="ARBA00043025"/>
    </source>
</evidence>
<proteinExistence type="inferred from homology"/>
<evidence type="ECO:0000256" key="2">
    <source>
        <dbReference type="ARBA" id="ARBA00023002"/>
    </source>
</evidence>